<dbReference type="InterPro" id="IPR001469">
    <property type="entry name" value="ATP_synth_F1_dsu/esu"/>
</dbReference>
<dbReference type="Pfam" id="PF02823">
    <property type="entry name" value="ATP-synt_DE_N"/>
    <property type="match status" value="1"/>
</dbReference>
<evidence type="ECO:0000256" key="1">
    <source>
        <dbReference type="ARBA" id="ARBA00004202"/>
    </source>
</evidence>
<evidence type="ECO:0000259" key="11">
    <source>
        <dbReference type="Pfam" id="PF00401"/>
    </source>
</evidence>
<protein>
    <recommendedName>
        <fullName evidence="9">ATP synthase epsilon chain</fullName>
    </recommendedName>
    <alternativeName>
        <fullName evidence="9">ATP synthase F1 sector epsilon subunit</fullName>
    </alternativeName>
    <alternativeName>
        <fullName evidence="9">F-ATPase epsilon subunit</fullName>
    </alternativeName>
</protein>
<evidence type="ECO:0000313" key="13">
    <source>
        <dbReference type="EMBL" id="EKY27667.1"/>
    </source>
</evidence>
<evidence type="ECO:0000256" key="4">
    <source>
        <dbReference type="ARBA" id="ARBA00022475"/>
    </source>
</evidence>
<dbReference type="GO" id="GO:0005886">
    <property type="term" value="C:plasma membrane"/>
    <property type="evidence" value="ECO:0007669"/>
    <property type="project" value="UniProtKB-SubCell"/>
</dbReference>
<dbReference type="Pfam" id="PF00401">
    <property type="entry name" value="ATP-synt_DE"/>
    <property type="match status" value="1"/>
</dbReference>
<dbReference type="GO" id="GO:0005524">
    <property type="term" value="F:ATP binding"/>
    <property type="evidence" value="ECO:0007669"/>
    <property type="project" value="UniProtKB-UniRule"/>
</dbReference>
<dbReference type="HAMAP" id="MF_00530">
    <property type="entry name" value="ATP_synth_epsil_bac"/>
    <property type="match status" value="1"/>
</dbReference>
<dbReference type="GO" id="GO:0046933">
    <property type="term" value="F:proton-transporting ATP synthase activity, rotational mechanism"/>
    <property type="evidence" value="ECO:0007669"/>
    <property type="project" value="UniProtKB-UniRule"/>
</dbReference>
<dbReference type="InterPro" id="IPR036794">
    <property type="entry name" value="ATP_F1_dsu/esu_C_sf"/>
</dbReference>
<dbReference type="AlphaFoldDB" id="L1QJB1"/>
<dbReference type="eggNOG" id="COG0355">
    <property type="taxonomic scope" value="Bacteria"/>
</dbReference>
<comment type="similarity">
    <text evidence="2 9 10">Belongs to the ATPase epsilon chain family.</text>
</comment>
<dbReference type="PANTHER" id="PTHR13822:SF10">
    <property type="entry name" value="ATP SYNTHASE EPSILON CHAIN, CHLOROPLASTIC"/>
    <property type="match status" value="1"/>
</dbReference>
<evidence type="ECO:0000256" key="6">
    <source>
        <dbReference type="ARBA" id="ARBA00023136"/>
    </source>
</evidence>
<keyword evidence="5 9" id="KW-0406">Ion transport</keyword>
<dbReference type="Gene3D" id="2.60.15.10">
    <property type="entry name" value="F0F1 ATP synthase delta/epsilon subunit, N-terminal"/>
    <property type="match status" value="1"/>
</dbReference>
<feature type="domain" description="ATP synthase F1 complex delta/epsilon subunit N-terminal" evidence="12">
    <location>
        <begin position="5"/>
        <end position="83"/>
    </location>
</feature>
<dbReference type="InterPro" id="IPR020546">
    <property type="entry name" value="ATP_synth_F1_dsu/esu_N"/>
</dbReference>
<evidence type="ECO:0000256" key="5">
    <source>
        <dbReference type="ARBA" id="ARBA00023065"/>
    </source>
</evidence>
<dbReference type="InterPro" id="IPR020547">
    <property type="entry name" value="ATP_synth_F1_esu_C"/>
</dbReference>
<dbReference type="InterPro" id="IPR036771">
    <property type="entry name" value="ATPsynth_dsu/esu_N"/>
</dbReference>
<dbReference type="STRING" id="545697.HMPREF0216_01310"/>
<dbReference type="PATRIC" id="fig|545697.3.peg.1289"/>
<keyword evidence="14" id="KW-1185">Reference proteome</keyword>
<name>L1QJB1_9CLOT</name>
<evidence type="ECO:0000256" key="9">
    <source>
        <dbReference type="HAMAP-Rule" id="MF_00530"/>
    </source>
</evidence>
<evidence type="ECO:0000259" key="12">
    <source>
        <dbReference type="Pfam" id="PF02823"/>
    </source>
</evidence>
<dbReference type="EMBL" id="AMEZ01000033">
    <property type="protein sequence ID" value="EKY27667.1"/>
    <property type="molecule type" value="Genomic_DNA"/>
</dbReference>
<organism evidence="13 14">
    <name type="scientific">Clostridium celatum DSM 1785</name>
    <dbReference type="NCBI Taxonomy" id="545697"/>
    <lineage>
        <taxon>Bacteria</taxon>
        <taxon>Bacillati</taxon>
        <taxon>Bacillota</taxon>
        <taxon>Clostridia</taxon>
        <taxon>Eubacteriales</taxon>
        <taxon>Clostridiaceae</taxon>
        <taxon>Clostridium</taxon>
    </lineage>
</organism>
<proteinExistence type="inferred from homology"/>
<dbReference type="HOGENOM" id="CLU_084338_1_1_9"/>
<evidence type="ECO:0000256" key="10">
    <source>
        <dbReference type="RuleBase" id="RU003656"/>
    </source>
</evidence>
<dbReference type="SUPFAM" id="SSF51344">
    <property type="entry name" value="Epsilon subunit of F1F0-ATP synthase N-terminal domain"/>
    <property type="match status" value="1"/>
</dbReference>
<dbReference type="Proteomes" id="UP000010420">
    <property type="component" value="Unassembled WGS sequence"/>
</dbReference>
<evidence type="ECO:0000313" key="14">
    <source>
        <dbReference type="Proteomes" id="UP000010420"/>
    </source>
</evidence>
<evidence type="ECO:0000256" key="3">
    <source>
        <dbReference type="ARBA" id="ARBA00022448"/>
    </source>
</evidence>
<reference evidence="13 14" key="1">
    <citation type="submission" date="2012-05" db="EMBL/GenBank/DDBJ databases">
        <authorList>
            <person name="Weinstock G."/>
            <person name="Sodergren E."/>
            <person name="Lobos E.A."/>
            <person name="Fulton L."/>
            <person name="Fulton R."/>
            <person name="Courtney L."/>
            <person name="Fronick C."/>
            <person name="O'Laughlin M."/>
            <person name="Godfrey J."/>
            <person name="Wilson R.M."/>
            <person name="Miner T."/>
            <person name="Farmer C."/>
            <person name="Delehaunty K."/>
            <person name="Cordes M."/>
            <person name="Minx P."/>
            <person name="Tomlinson C."/>
            <person name="Chen J."/>
            <person name="Wollam A."/>
            <person name="Pepin K.H."/>
            <person name="Bhonagiri V."/>
            <person name="Zhang X."/>
            <person name="Suruliraj S."/>
            <person name="Warren W."/>
            <person name="Mitreva M."/>
            <person name="Mardis E.R."/>
            <person name="Wilson R.K."/>
        </authorList>
    </citation>
    <scope>NUCLEOTIDE SEQUENCE [LARGE SCALE GENOMIC DNA]</scope>
    <source>
        <strain evidence="13 14">DSM 1785</strain>
    </source>
</reference>
<dbReference type="GO" id="GO:0045259">
    <property type="term" value="C:proton-transporting ATP synthase complex"/>
    <property type="evidence" value="ECO:0007669"/>
    <property type="project" value="UniProtKB-KW"/>
</dbReference>
<evidence type="ECO:0000256" key="7">
    <source>
        <dbReference type="ARBA" id="ARBA00023196"/>
    </source>
</evidence>
<keyword evidence="6 9" id="KW-0472">Membrane</keyword>
<dbReference type="OrthoDB" id="9804110at2"/>
<keyword evidence="9" id="KW-0375">Hydrogen ion transport</keyword>
<keyword evidence="7 9" id="KW-0139">CF(1)</keyword>
<dbReference type="Gene3D" id="1.20.5.440">
    <property type="entry name" value="ATP synthase delta/epsilon subunit, C-terminal domain"/>
    <property type="match status" value="1"/>
</dbReference>
<dbReference type="PANTHER" id="PTHR13822">
    <property type="entry name" value="ATP SYNTHASE DELTA/EPSILON CHAIN"/>
    <property type="match status" value="1"/>
</dbReference>
<comment type="subunit">
    <text evidence="9 10">F-type ATPases have 2 components, CF(1) - the catalytic core - and CF(0) - the membrane proton channel. CF(1) has five subunits: alpha(3), beta(3), gamma(1), delta(1), epsilon(1). CF(0) has three main subunits: a, b and c.</text>
</comment>
<comment type="caution">
    <text evidence="13">The sequence shown here is derived from an EMBL/GenBank/DDBJ whole genome shotgun (WGS) entry which is preliminary data.</text>
</comment>
<comment type="subcellular location">
    <subcellularLocation>
        <location evidence="1 9">Cell membrane</location>
        <topology evidence="1 9">Peripheral membrane protein</topology>
    </subcellularLocation>
</comment>
<keyword evidence="3 9" id="KW-0813">Transport</keyword>
<dbReference type="SUPFAM" id="SSF46604">
    <property type="entry name" value="Epsilon subunit of F1F0-ATP synthase C-terminal domain"/>
    <property type="match status" value="1"/>
</dbReference>
<feature type="domain" description="ATP synthase epsilon subunit C-terminal" evidence="11">
    <location>
        <begin position="88"/>
        <end position="129"/>
    </location>
</feature>
<accession>L1QJB1</accession>
<dbReference type="CDD" id="cd12152">
    <property type="entry name" value="F1-ATPase_delta"/>
    <property type="match status" value="1"/>
</dbReference>
<evidence type="ECO:0000256" key="8">
    <source>
        <dbReference type="ARBA" id="ARBA00023310"/>
    </source>
</evidence>
<gene>
    <name evidence="9" type="primary">atpC</name>
    <name evidence="13" type="ORF">HMPREF0216_01310</name>
</gene>
<evidence type="ECO:0000256" key="2">
    <source>
        <dbReference type="ARBA" id="ARBA00005712"/>
    </source>
</evidence>
<keyword evidence="8 9" id="KW-0066">ATP synthesis</keyword>
<keyword evidence="4 9" id="KW-1003">Cell membrane</keyword>
<comment type="function">
    <text evidence="9">Produces ATP from ADP in the presence of a proton gradient across the membrane.</text>
</comment>
<sequence length="131" mass="14910">MAKSMKLNIITPGREVIKEDIISLITSESDGKIEILANHVPIIASTIPTISSYKTEDGQIKKFFTSQGIIYIKNNELNFCCDSLNFKEEIDIERAEKSRDRAIERLKSKKDIDVERAKRSLARALARLELK</sequence>
<dbReference type="NCBIfam" id="TIGR01216">
    <property type="entry name" value="ATP_synt_epsi"/>
    <property type="match status" value="1"/>
</dbReference>
<dbReference type="RefSeq" id="WP_005212417.1">
    <property type="nucleotide sequence ID" value="NZ_KB291625.1"/>
</dbReference>